<dbReference type="GO" id="GO:0006302">
    <property type="term" value="P:double-strand break repair"/>
    <property type="evidence" value="ECO:0007669"/>
    <property type="project" value="TreeGrafter"/>
</dbReference>
<keyword evidence="8 13" id="KW-0067">ATP-binding</keyword>
<dbReference type="Proteomes" id="UP000235034">
    <property type="component" value="Unassembled WGS sequence"/>
</dbReference>
<gene>
    <name evidence="13" type="primary">recF</name>
    <name evidence="15" type="ORF">Uis4E_0997</name>
</gene>
<evidence type="ECO:0000256" key="7">
    <source>
        <dbReference type="ARBA" id="ARBA00022763"/>
    </source>
</evidence>
<organism evidence="15 16">
    <name type="scientific">Bifidobacterium parmae</name>
    <dbReference type="NCBI Taxonomy" id="361854"/>
    <lineage>
        <taxon>Bacteria</taxon>
        <taxon>Bacillati</taxon>
        <taxon>Actinomycetota</taxon>
        <taxon>Actinomycetes</taxon>
        <taxon>Bifidobacteriales</taxon>
        <taxon>Bifidobacteriaceae</taxon>
        <taxon>Bifidobacterium</taxon>
    </lineage>
</organism>
<keyword evidence="4 13" id="KW-0963">Cytoplasm</keyword>
<comment type="function">
    <text evidence="12 13">The RecF protein is involved in DNA metabolism; it is required for DNA replication and normal SOS inducibility. RecF binds preferentially to single-stranded, linear DNA. It also seems to bind ATP.</text>
</comment>
<evidence type="ECO:0000256" key="4">
    <source>
        <dbReference type="ARBA" id="ARBA00022490"/>
    </source>
</evidence>
<comment type="caution">
    <text evidence="15">The sequence shown here is derived from an EMBL/GenBank/DDBJ whole genome shotgun (WGS) entry which is preliminary data.</text>
</comment>
<dbReference type="InterPro" id="IPR018078">
    <property type="entry name" value="DNA-binding_RecF_CS"/>
</dbReference>
<dbReference type="InterPro" id="IPR027417">
    <property type="entry name" value="P-loop_NTPase"/>
</dbReference>
<evidence type="ECO:0000256" key="2">
    <source>
        <dbReference type="ARBA" id="ARBA00008016"/>
    </source>
</evidence>
<dbReference type="InterPro" id="IPR001238">
    <property type="entry name" value="DNA-binding_RecF"/>
</dbReference>
<keyword evidence="11 13" id="KW-0742">SOS response</keyword>
<sequence length="423" mass="44657">MYVSRLALDHYRSWGQLVVDFAPGVNVLHGANGLGKTNIVEAVEVLSTGTSHRTSSSLPLVERGATKATIRVNVTDGDGRAAGDGDAAAPARTVTYEATIAARGANRARVDAGPSRYLRDIVGEVPSVAFTPDDQRLVAGDPATRRNFLDQAGALLVPRYAERQQRFTRIARQRATLLKQLQSREGAFDAALSGLEIWTGQFIDAGLELTRVRARIVDRLAGPFAAIYARLASGRGEAGLAYAPSFAEATAVPAGHDGDAAFDPRPAIAAHFQRLYAGEVARGVNLIGPQRDDLAVTLDGVPAREFASNGEMWTMALALKMALFEAVADERGVRPVVILDDVFAQLDESRREQILDFAMHQDQVLITVAAAGDIPAMPESAAGRTVNVIDVEDLRRAAEAGDAAAVATGGAGGGATPEAAATR</sequence>
<keyword evidence="9 13" id="KW-0238">DNA-binding</keyword>
<dbReference type="InterPro" id="IPR042174">
    <property type="entry name" value="RecF_2"/>
</dbReference>
<evidence type="ECO:0000313" key="16">
    <source>
        <dbReference type="Proteomes" id="UP000235034"/>
    </source>
</evidence>
<comment type="subcellular location">
    <subcellularLocation>
        <location evidence="1 13">Cytoplasm</location>
    </subcellularLocation>
</comment>
<keyword evidence="16" id="KW-1185">Reference proteome</keyword>
<dbReference type="GO" id="GO:0006260">
    <property type="term" value="P:DNA replication"/>
    <property type="evidence" value="ECO:0007669"/>
    <property type="project" value="UniProtKB-UniRule"/>
</dbReference>
<reference evidence="15 16" key="1">
    <citation type="submission" date="2017-07" db="EMBL/GenBank/DDBJ databases">
        <title>Bifidobacterium novel species.</title>
        <authorList>
            <person name="Lugli G.A."/>
            <person name="Milani C."/>
            <person name="Duranti S."/>
            <person name="Mangifesta M."/>
        </authorList>
    </citation>
    <scope>NUCLEOTIDE SEQUENCE [LARGE SCALE GENOMIC DNA]</scope>
    <source>
        <strain evidence="15 16">77</strain>
    </source>
</reference>
<dbReference type="Gene3D" id="1.20.1050.90">
    <property type="entry name" value="RecF/RecN/SMC, N-terminal domain"/>
    <property type="match status" value="1"/>
</dbReference>
<evidence type="ECO:0000313" key="15">
    <source>
        <dbReference type="EMBL" id="PLS28854.1"/>
    </source>
</evidence>
<dbReference type="PANTHER" id="PTHR32182:SF0">
    <property type="entry name" value="DNA REPLICATION AND REPAIR PROTEIN RECF"/>
    <property type="match status" value="1"/>
</dbReference>
<evidence type="ECO:0000256" key="1">
    <source>
        <dbReference type="ARBA" id="ARBA00004496"/>
    </source>
</evidence>
<dbReference type="RefSeq" id="WP_101622151.1">
    <property type="nucleotide sequence ID" value="NZ_NMWT01000011.1"/>
</dbReference>
<evidence type="ECO:0000256" key="11">
    <source>
        <dbReference type="ARBA" id="ARBA00023236"/>
    </source>
</evidence>
<dbReference type="PANTHER" id="PTHR32182">
    <property type="entry name" value="DNA REPLICATION AND REPAIR PROTEIN RECF"/>
    <property type="match status" value="1"/>
</dbReference>
<dbReference type="GO" id="GO:0005737">
    <property type="term" value="C:cytoplasm"/>
    <property type="evidence" value="ECO:0007669"/>
    <property type="project" value="UniProtKB-SubCell"/>
</dbReference>
<evidence type="ECO:0000256" key="13">
    <source>
        <dbReference type="HAMAP-Rule" id="MF_00365"/>
    </source>
</evidence>
<evidence type="ECO:0000256" key="10">
    <source>
        <dbReference type="ARBA" id="ARBA00023204"/>
    </source>
</evidence>
<feature type="domain" description="RecF/RecN/SMC N-terminal" evidence="14">
    <location>
        <begin position="2"/>
        <end position="368"/>
    </location>
</feature>
<dbReference type="PROSITE" id="PS00617">
    <property type="entry name" value="RECF_1"/>
    <property type="match status" value="1"/>
</dbReference>
<evidence type="ECO:0000256" key="12">
    <source>
        <dbReference type="ARBA" id="ARBA00025401"/>
    </source>
</evidence>
<evidence type="ECO:0000256" key="9">
    <source>
        <dbReference type="ARBA" id="ARBA00023125"/>
    </source>
</evidence>
<dbReference type="GO" id="GO:0003697">
    <property type="term" value="F:single-stranded DNA binding"/>
    <property type="evidence" value="ECO:0007669"/>
    <property type="project" value="UniProtKB-UniRule"/>
</dbReference>
<evidence type="ECO:0000256" key="8">
    <source>
        <dbReference type="ARBA" id="ARBA00022840"/>
    </source>
</evidence>
<dbReference type="Pfam" id="PF02463">
    <property type="entry name" value="SMC_N"/>
    <property type="match status" value="1"/>
</dbReference>
<keyword evidence="6 13" id="KW-0547">Nucleotide-binding</keyword>
<keyword evidence="5 13" id="KW-0235">DNA replication</keyword>
<evidence type="ECO:0000256" key="6">
    <source>
        <dbReference type="ARBA" id="ARBA00022741"/>
    </source>
</evidence>
<dbReference type="SUPFAM" id="SSF52540">
    <property type="entry name" value="P-loop containing nucleoside triphosphate hydrolases"/>
    <property type="match status" value="1"/>
</dbReference>
<keyword evidence="10 13" id="KW-0234">DNA repair</keyword>
<accession>A0A2N5J3Q3</accession>
<comment type="similarity">
    <text evidence="2 13">Belongs to the RecF family.</text>
</comment>
<keyword evidence="7 13" id="KW-0227">DNA damage</keyword>
<dbReference type="GO" id="GO:0009432">
    <property type="term" value="P:SOS response"/>
    <property type="evidence" value="ECO:0007669"/>
    <property type="project" value="UniProtKB-UniRule"/>
</dbReference>
<evidence type="ECO:0000256" key="3">
    <source>
        <dbReference type="ARBA" id="ARBA00020170"/>
    </source>
</evidence>
<evidence type="ECO:0000256" key="5">
    <source>
        <dbReference type="ARBA" id="ARBA00022705"/>
    </source>
</evidence>
<dbReference type="AlphaFoldDB" id="A0A2N5J3Q3"/>
<dbReference type="NCBIfam" id="TIGR00611">
    <property type="entry name" value="recf"/>
    <property type="match status" value="1"/>
</dbReference>
<dbReference type="HAMAP" id="MF_00365">
    <property type="entry name" value="RecF"/>
    <property type="match status" value="1"/>
</dbReference>
<dbReference type="OrthoDB" id="9803889at2"/>
<feature type="binding site" evidence="13">
    <location>
        <begin position="30"/>
        <end position="37"/>
    </location>
    <ligand>
        <name>ATP</name>
        <dbReference type="ChEBI" id="CHEBI:30616"/>
    </ligand>
</feature>
<protein>
    <recommendedName>
        <fullName evidence="3 13">DNA replication and repair protein RecF</fullName>
    </recommendedName>
</protein>
<proteinExistence type="inferred from homology"/>
<dbReference type="Gene3D" id="3.40.50.300">
    <property type="entry name" value="P-loop containing nucleotide triphosphate hydrolases"/>
    <property type="match status" value="1"/>
</dbReference>
<name>A0A2N5J3Q3_9BIFI</name>
<dbReference type="InterPro" id="IPR003395">
    <property type="entry name" value="RecF/RecN/SMC_N"/>
</dbReference>
<dbReference type="EMBL" id="NMWT01000011">
    <property type="protein sequence ID" value="PLS28854.1"/>
    <property type="molecule type" value="Genomic_DNA"/>
</dbReference>
<evidence type="ECO:0000259" key="14">
    <source>
        <dbReference type="Pfam" id="PF02463"/>
    </source>
</evidence>
<dbReference type="GO" id="GO:0005524">
    <property type="term" value="F:ATP binding"/>
    <property type="evidence" value="ECO:0007669"/>
    <property type="project" value="UniProtKB-UniRule"/>
</dbReference>
<dbReference type="GO" id="GO:0000731">
    <property type="term" value="P:DNA synthesis involved in DNA repair"/>
    <property type="evidence" value="ECO:0007669"/>
    <property type="project" value="TreeGrafter"/>
</dbReference>